<feature type="domain" description="SPOR" evidence="3">
    <location>
        <begin position="160"/>
        <end position="240"/>
    </location>
</feature>
<evidence type="ECO:0000256" key="1">
    <source>
        <dbReference type="SAM" id="MobiDB-lite"/>
    </source>
</evidence>
<dbReference type="Pfam" id="PF05036">
    <property type="entry name" value="SPOR"/>
    <property type="match status" value="1"/>
</dbReference>
<evidence type="ECO:0000256" key="2">
    <source>
        <dbReference type="SAM" id="Phobius"/>
    </source>
</evidence>
<protein>
    <submittedName>
        <fullName evidence="4">Cell division protein FtsN</fullName>
    </submittedName>
</protein>
<dbReference type="RefSeq" id="WP_184297387.1">
    <property type="nucleotide sequence ID" value="NZ_JACHLP010000002.1"/>
</dbReference>
<gene>
    <name evidence="4" type="ORF">HNP55_001289</name>
</gene>
<dbReference type="AlphaFoldDB" id="A0A840L2T0"/>
<comment type="caution">
    <text evidence="4">The sequence shown here is derived from an EMBL/GenBank/DDBJ whole genome shotgun (WGS) entry which is preliminary data.</text>
</comment>
<dbReference type="GO" id="GO:0032506">
    <property type="term" value="P:cytokinetic process"/>
    <property type="evidence" value="ECO:0007669"/>
    <property type="project" value="TreeGrafter"/>
</dbReference>
<accession>A0A840L2T0</accession>
<dbReference type="InterPro" id="IPR007730">
    <property type="entry name" value="SPOR-like_dom"/>
</dbReference>
<keyword evidence="4" id="KW-0131">Cell cycle</keyword>
<keyword evidence="4" id="KW-0132">Cell division</keyword>
<dbReference type="EMBL" id="JACHLP010000002">
    <property type="protein sequence ID" value="MBB4842774.1"/>
    <property type="molecule type" value="Genomic_DNA"/>
</dbReference>
<feature type="compositionally biased region" description="Low complexity" evidence="1">
    <location>
        <begin position="70"/>
        <end position="86"/>
    </location>
</feature>
<feature type="compositionally biased region" description="Pro residues" evidence="1">
    <location>
        <begin position="87"/>
        <end position="105"/>
    </location>
</feature>
<reference evidence="4 5" key="1">
    <citation type="submission" date="2020-08" db="EMBL/GenBank/DDBJ databases">
        <title>Functional genomics of gut bacteria from endangered species of beetles.</title>
        <authorList>
            <person name="Carlos-Shanley C."/>
        </authorList>
    </citation>
    <scope>NUCLEOTIDE SEQUENCE [LARGE SCALE GENOMIC DNA]</scope>
    <source>
        <strain evidence="4 5">S00239</strain>
    </source>
</reference>
<dbReference type="GO" id="GO:0042834">
    <property type="term" value="F:peptidoglycan binding"/>
    <property type="evidence" value="ECO:0007669"/>
    <property type="project" value="InterPro"/>
</dbReference>
<keyword evidence="2" id="KW-0812">Transmembrane</keyword>
<dbReference type="GO" id="GO:0030428">
    <property type="term" value="C:cell septum"/>
    <property type="evidence" value="ECO:0007669"/>
    <property type="project" value="TreeGrafter"/>
</dbReference>
<evidence type="ECO:0000259" key="3">
    <source>
        <dbReference type="PROSITE" id="PS51724"/>
    </source>
</evidence>
<dbReference type="InterPro" id="IPR036680">
    <property type="entry name" value="SPOR-like_sf"/>
</dbReference>
<organism evidence="4 5">
    <name type="scientific">Roseateles oligotrophus</name>
    <dbReference type="NCBI Taxonomy" id="1769250"/>
    <lineage>
        <taxon>Bacteria</taxon>
        <taxon>Pseudomonadati</taxon>
        <taxon>Pseudomonadota</taxon>
        <taxon>Betaproteobacteria</taxon>
        <taxon>Burkholderiales</taxon>
        <taxon>Sphaerotilaceae</taxon>
        <taxon>Roseateles</taxon>
    </lineage>
</organism>
<evidence type="ECO:0000313" key="5">
    <source>
        <dbReference type="Proteomes" id="UP000562027"/>
    </source>
</evidence>
<sequence length="240" mass="24476">MSTGAGNQKGGFVLGLIVGLLVGLAVALGVALYVTKVPVPFINKVPQRTAEQDAEEAARNKNWDPNAPLAGKAGAKAASGVVSTPTAPAPAPGLPDAPVALPTPPAAAASHATAPVAAKPADKPVDKIAEKIAEKTAEKAAADKAADKKAEAKTASTAAAADTNVYFVQAGAFTKAEDAEQQRAKLAILGFSAKVMEREQSGRTVFRVRLGPFDARDEAQSLQGKLEAAGVENNLVPVKR</sequence>
<keyword evidence="2" id="KW-1133">Transmembrane helix</keyword>
<proteinExistence type="predicted"/>
<keyword evidence="5" id="KW-1185">Reference proteome</keyword>
<feature type="region of interest" description="Disordered" evidence="1">
    <location>
        <begin position="52"/>
        <end position="122"/>
    </location>
</feature>
<dbReference type="PANTHER" id="PTHR38687:SF1">
    <property type="entry name" value="CELL DIVISION PROTEIN DEDD"/>
    <property type="match status" value="1"/>
</dbReference>
<dbReference type="Proteomes" id="UP000562027">
    <property type="component" value="Unassembled WGS sequence"/>
</dbReference>
<dbReference type="InterPro" id="IPR052521">
    <property type="entry name" value="Cell_div_SPOR-domain"/>
</dbReference>
<feature type="compositionally biased region" description="Low complexity" evidence="1">
    <location>
        <begin position="106"/>
        <end position="119"/>
    </location>
</feature>
<dbReference type="Gene3D" id="3.30.70.1070">
    <property type="entry name" value="Sporulation related repeat"/>
    <property type="match status" value="1"/>
</dbReference>
<keyword evidence="2" id="KW-0472">Membrane</keyword>
<dbReference type="PANTHER" id="PTHR38687">
    <property type="entry name" value="CELL DIVISION PROTEIN DEDD-RELATED"/>
    <property type="match status" value="1"/>
</dbReference>
<feature type="transmembrane region" description="Helical" evidence="2">
    <location>
        <begin position="12"/>
        <end position="34"/>
    </location>
</feature>
<evidence type="ECO:0000313" key="4">
    <source>
        <dbReference type="EMBL" id="MBB4842774.1"/>
    </source>
</evidence>
<dbReference type="GO" id="GO:0032153">
    <property type="term" value="C:cell division site"/>
    <property type="evidence" value="ECO:0007669"/>
    <property type="project" value="TreeGrafter"/>
</dbReference>
<dbReference type="SUPFAM" id="SSF110997">
    <property type="entry name" value="Sporulation related repeat"/>
    <property type="match status" value="1"/>
</dbReference>
<name>A0A840L2T0_9BURK</name>
<dbReference type="PROSITE" id="PS51724">
    <property type="entry name" value="SPOR"/>
    <property type="match status" value="1"/>
</dbReference>